<keyword evidence="1" id="KW-1133">Transmembrane helix</keyword>
<dbReference type="EMBL" id="PEZN01000027">
    <property type="protein sequence ID" value="PIS12859.1"/>
    <property type="molecule type" value="Genomic_DNA"/>
</dbReference>
<name>A0A2H0WLS8_UNCKA</name>
<evidence type="ECO:0000313" key="3">
    <source>
        <dbReference type="Proteomes" id="UP000230787"/>
    </source>
</evidence>
<organism evidence="2 3">
    <name type="scientific">candidate division WWE3 bacterium CG09_land_8_20_14_0_10_39_24</name>
    <dbReference type="NCBI Taxonomy" id="1975088"/>
    <lineage>
        <taxon>Bacteria</taxon>
        <taxon>Katanobacteria</taxon>
    </lineage>
</organism>
<keyword evidence="1" id="KW-0472">Membrane</keyword>
<feature type="transmembrane region" description="Helical" evidence="1">
    <location>
        <begin position="104"/>
        <end position="125"/>
    </location>
</feature>
<feature type="transmembrane region" description="Helical" evidence="1">
    <location>
        <begin position="165"/>
        <end position="190"/>
    </location>
</feature>
<protein>
    <submittedName>
        <fullName evidence="2">Uncharacterized protein</fullName>
    </submittedName>
</protein>
<accession>A0A2H0WLS8</accession>
<dbReference type="Proteomes" id="UP000230787">
    <property type="component" value="Unassembled WGS sequence"/>
</dbReference>
<feature type="transmembrane region" description="Helical" evidence="1">
    <location>
        <begin position="131"/>
        <end position="153"/>
    </location>
</feature>
<reference evidence="3" key="1">
    <citation type="submission" date="2017-09" db="EMBL/GenBank/DDBJ databases">
        <title>Depth-based differentiation of microbial function through sediment-hosted aquifers and enrichment of novel symbionts in the deep terrestrial subsurface.</title>
        <authorList>
            <person name="Probst A.J."/>
            <person name="Ladd B."/>
            <person name="Jarett J.K."/>
            <person name="Geller-Mcgrath D.E."/>
            <person name="Sieber C.M.K."/>
            <person name="Emerson J.B."/>
            <person name="Anantharaman K."/>
            <person name="Thomas B.C."/>
            <person name="Malmstrom R."/>
            <person name="Stieglmeier M."/>
            <person name="Klingl A."/>
            <person name="Woyke T."/>
            <person name="Ryan C.M."/>
            <person name="Banfield J.F."/>
        </authorList>
    </citation>
    <scope>NUCLEOTIDE SEQUENCE [LARGE SCALE GENOMIC DNA]</scope>
</reference>
<evidence type="ECO:0000256" key="1">
    <source>
        <dbReference type="SAM" id="Phobius"/>
    </source>
</evidence>
<sequence length="195" mass="21443">METRKFEDLSKGDQIKADLYSRPNAINGKYKAGNLGLDNLAGIKDKNIFFLETLKMKADLADKMIAEAESQGKNTSDQQVMKELGEEINATGTPLHRSEAVMTAVWCVLQLIFIYAVVGGIWGLVFKKSFLLFGLLGGIAGLLVSALFVAPVVAFQRTKQRVQDIVFGAGSLLFVPVIYIGVLGLIVWIIRLIFF</sequence>
<keyword evidence="1" id="KW-0812">Transmembrane</keyword>
<dbReference type="AlphaFoldDB" id="A0A2H0WLS8"/>
<proteinExistence type="predicted"/>
<gene>
    <name evidence="2" type="ORF">COT69_01825</name>
</gene>
<comment type="caution">
    <text evidence="2">The sequence shown here is derived from an EMBL/GenBank/DDBJ whole genome shotgun (WGS) entry which is preliminary data.</text>
</comment>
<evidence type="ECO:0000313" key="2">
    <source>
        <dbReference type="EMBL" id="PIS12859.1"/>
    </source>
</evidence>